<protein>
    <recommendedName>
        <fullName evidence="3">Intracellular proteinase inhibitor BsuPI domain-containing protein</fullName>
    </recommendedName>
</protein>
<accession>A0A0F9F4R0</accession>
<keyword evidence="1" id="KW-0812">Transmembrane</keyword>
<gene>
    <name evidence="2" type="ORF">LCGC14_2287550</name>
</gene>
<name>A0A0F9F4R0_9ZZZZ</name>
<evidence type="ECO:0000313" key="2">
    <source>
        <dbReference type="EMBL" id="KKL52230.1"/>
    </source>
</evidence>
<evidence type="ECO:0008006" key="3">
    <source>
        <dbReference type="Google" id="ProtNLM"/>
    </source>
</evidence>
<dbReference type="EMBL" id="LAZR01031970">
    <property type="protein sequence ID" value="KKL52230.1"/>
    <property type="molecule type" value="Genomic_DNA"/>
</dbReference>
<comment type="caution">
    <text evidence="2">The sequence shown here is derived from an EMBL/GenBank/DDBJ whole genome shotgun (WGS) entry which is preliminary data.</text>
</comment>
<keyword evidence="1" id="KW-1133">Transmembrane helix</keyword>
<keyword evidence="1" id="KW-0472">Membrane</keyword>
<evidence type="ECO:0000256" key="1">
    <source>
        <dbReference type="SAM" id="Phobius"/>
    </source>
</evidence>
<feature type="transmembrane region" description="Helical" evidence="1">
    <location>
        <begin position="7"/>
        <end position="27"/>
    </location>
</feature>
<organism evidence="2">
    <name type="scientific">marine sediment metagenome</name>
    <dbReference type="NCBI Taxonomy" id="412755"/>
    <lineage>
        <taxon>unclassified sequences</taxon>
        <taxon>metagenomes</taxon>
        <taxon>ecological metagenomes</taxon>
    </lineage>
</organism>
<dbReference type="AlphaFoldDB" id="A0A0F9F4R0"/>
<reference evidence="2" key="1">
    <citation type="journal article" date="2015" name="Nature">
        <title>Complex archaea that bridge the gap between prokaryotes and eukaryotes.</title>
        <authorList>
            <person name="Spang A."/>
            <person name="Saw J.H."/>
            <person name="Jorgensen S.L."/>
            <person name="Zaremba-Niedzwiedzka K."/>
            <person name="Martijn J."/>
            <person name="Lind A.E."/>
            <person name="van Eijk R."/>
            <person name="Schleper C."/>
            <person name="Guy L."/>
            <person name="Ettema T.J."/>
        </authorList>
    </citation>
    <scope>NUCLEOTIDE SEQUENCE</scope>
</reference>
<proteinExistence type="predicted"/>
<sequence length="150" mass="16368">MNLIPRGLILGIIVGVAAGAILGIFFVDLKNPNELNFVEGTSLTILTEKTDFEKGEKIQIKIINSGTVPISFSDASYGLKIRGLDGTILYSPISAQVISTLEPKEEKIFEWDQIKIDGDPVLHGTYKITSNGLTMGEKTVKKSITINIFK</sequence>